<organism evidence="2 3">
    <name type="scientific">Maritimibacter alkaliphilus HTCC2654</name>
    <dbReference type="NCBI Taxonomy" id="314271"/>
    <lineage>
        <taxon>Bacteria</taxon>
        <taxon>Pseudomonadati</taxon>
        <taxon>Pseudomonadota</taxon>
        <taxon>Alphaproteobacteria</taxon>
        <taxon>Rhodobacterales</taxon>
        <taxon>Roseobacteraceae</taxon>
        <taxon>Maritimibacter</taxon>
    </lineage>
</organism>
<protein>
    <submittedName>
        <fullName evidence="2">Uncharacterized protein</fullName>
    </submittedName>
</protein>
<name>A3VGK9_9RHOB</name>
<dbReference type="AlphaFoldDB" id="A3VGK9"/>
<evidence type="ECO:0000313" key="3">
    <source>
        <dbReference type="Proteomes" id="UP000002931"/>
    </source>
</evidence>
<dbReference type="HOGENOM" id="CLU_3137442_0_0_5"/>
<feature type="region of interest" description="Disordered" evidence="1">
    <location>
        <begin position="1"/>
        <end position="39"/>
    </location>
</feature>
<proteinExistence type="predicted"/>
<accession>A3VGK9</accession>
<gene>
    <name evidence="2" type="ORF">RB2654_14050</name>
</gene>
<evidence type="ECO:0000313" key="2">
    <source>
        <dbReference type="EMBL" id="EAQ12414.1"/>
    </source>
</evidence>
<dbReference type="EMBL" id="AAMT01000008">
    <property type="protein sequence ID" value="EAQ12414.1"/>
    <property type="molecule type" value="Genomic_DNA"/>
</dbReference>
<reference evidence="2 3" key="1">
    <citation type="journal article" date="2010" name="J. Bacteriol.">
        <title>Genome sequences of Pelagibaca bermudensis HTCC2601T and Maritimibacter alkaliphilus HTCC2654T, the type strains of two marine Roseobacter genera.</title>
        <authorList>
            <person name="Thrash J.C."/>
            <person name="Cho J.C."/>
            <person name="Ferriera S."/>
            <person name="Johnson J."/>
            <person name="Vergin K.L."/>
            <person name="Giovannoni S.J."/>
        </authorList>
    </citation>
    <scope>NUCLEOTIDE SEQUENCE [LARGE SCALE GENOMIC DNA]</scope>
    <source>
        <strain evidence="2 3">HTCC2654</strain>
    </source>
</reference>
<sequence length="49" mass="5194">MSSPAPSTRVSSPFPAEIVSDPAPLTSMSSSPPPRRDPPDVCVRCCWPP</sequence>
<feature type="compositionally biased region" description="Polar residues" evidence="1">
    <location>
        <begin position="1"/>
        <end position="11"/>
    </location>
</feature>
<dbReference type="Proteomes" id="UP000002931">
    <property type="component" value="Unassembled WGS sequence"/>
</dbReference>
<evidence type="ECO:0000256" key="1">
    <source>
        <dbReference type="SAM" id="MobiDB-lite"/>
    </source>
</evidence>
<keyword evidence="3" id="KW-1185">Reference proteome</keyword>
<comment type="caution">
    <text evidence="2">The sequence shown here is derived from an EMBL/GenBank/DDBJ whole genome shotgun (WGS) entry which is preliminary data.</text>
</comment>